<name>A0A135WJL0_9FLAO</name>
<dbReference type="InterPro" id="IPR005151">
    <property type="entry name" value="Tail-specific_protease"/>
</dbReference>
<dbReference type="AlphaFoldDB" id="A0A135WJL0"/>
<feature type="signal peptide" evidence="1">
    <location>
        <begin position="1"/>
        <end position="17"/>
    </location>
</feature>
<evidence type="ECO:0000313" key="4">
    <source>
        <dbReference type="Proteomes" id="UP000070513"/>
    </source>
</evidence>
<dbReference type="PANTHER" id="PTHR32060:SF22">
    <property type="entry name" value="CARBOXYL-TERMINAL-PROCESSING PEPTIDASE 3, CHLOROPLASTIC"/>
    <property type="match status" value="1"/>
</dbReference>
<dbReference type="GO" id="GO:0006508">
    <property type="term" value="P:proteolysis"/>
    <property type="evidence" value="ECO:0007669"/>
    <property type="project" value="InterPro"/>
</dbReference>
<dbReference type="GO" id="GO:0008236">
    <property type="term" value="F:serine-type peptidase activity"/>
    <property type="evidence" value="ECO:0007669"/>
    <property type="project" value="InterPro"/>
</dbReference>
<reference evidence="3 4" key="2">
    <citation type="journal article" date="2016" name="Genome Announc.">
        <title>Draft Genome Sequence of a Biocontrol Rhizobacterium, Chryseobacterium kwangjuense Strain KJ1R5, Isolated from Pepper (Capsicum annuum).</title>
        <authorList>
            <person name="Jeong J.J."/>
            <person name="Park H."/>
            <person name="Park B.H."/>
            <person name="Mannaa M."/>
            <person name="Sang M.K."/>
            <person name="Choi I.G."/>
            <person name="Kim K.D."/>
        </authorList>
    </citation>
    <scope>NUCLEOTIDE SEQUENCE [LARGE SCALE GENOMIC DNA]</scope>
    <source>
        <strain evidence="3 4">KJ1R5</strain>
    </source>
</reference>
<gene>
    <name evidence="3" type="ORF">AU378_04965</name>
</gene>
<protein>
    <submittedName>
        <fullName evidence="3">Peptidase S41</fullName>
    </submittedName>
</protein>
<dbReference type="OrthoDB" id="6397760at2"/>
<sequence>MKLTGIIFILLCSTTLACGQKFSKGDVHNDFKDLYQTLQETHYNLYAYRNKLQYDSLYNELQSSIKADSLSLLETVSLYQHLVSFANTGHCEIDFPAGSYIEYLKSGGTVFPLELSFENNKTFIRKNFSPVQQSIPGNELISIDNIPISSIEKDIFPLISAERTYFKRAKTEFWSFPRIYFQQYGKKDHWLLKIKDKKGHIKSLKVNTIPATEYEEKRGGEIVDPKRSVVFYKNTAYLNPGMLSSSEPEGFETYRKYIDSAFEKIKNHRSQSLIIDLRNNPVGDDAYSDYLISYFAKKPFRWYSKFSVKTSKVLKEHIRKQTDTTDSFSRQLLTNGDGHIIPIDFPLSQPVNEAKIFKGHVYVLVNRQTYSMAAVSAALIQDYQFGTVVGEETGDTPTLYASQFSFHLSRTGITVKVPKGYIIRPNGNEALQGVIPDIIIRDHLLDENDEILKGLLIKINQ</sequence>
<feature type="domain" description="Tail specific protease" evidence="2">
    <location>
        <begin position="251"/>
        <end position="439"/>
    </location>
</feature>
<reference evidence="4" key="1">
    <citation type="submission" date="2015-12" db="EMBL/GenBank/DDBJ databases">
        <title>Genome sequence of a biocontrol rhizobacterium Chryseobacterium kwangjuense strain KJ1R5 isolated from pepper (Capsicum annuum L.).</title>
        <authorList>
            <person name="Jeong J.-J."/>
            <person name="Park H."/>
            <person name="Mannaa M."/>
            <person name="Sang M.K."/>
            <person name="Choi I.-G."/>
            <person name="Kim K.D."/>
        </authorList>
    </citation>
    <scope>NUCLEOTIDE SEQUENCE [LARGE SCALE GENOMIC DNA]</scope>
    <source>
        <strain evidence="4">KJ1R5</strain>
    </source>
</reference>
<dbReference type="Proteomes" id="UP000070513">
    <property type="component" value="Unassembled WGS sequence"/>
</dbReference>
<dbReference type="Gene3D" id="3.90.226.10">
    <property type="entry name" value="2-enoyl-CoA Hydratase, Chain A, domain 1"/>
    <property type="match status" value="1"/>
</dbReference>
<keyword evidence="1" id="KW-0732">Signal</keyword>
<dbReference type="RefSeq" id="WP_062648609.1">
    <property type="nucleotide sequence ID" value="NZ_LPUR01000001.1"/>
</dbReference>
<evidence type="ECO:0000256" key="1">
    <source>
        <dbReference type="SAM" id="SignalP"/>
    </source>
</evidence>
<dbReference type="PANTHER" id="PTHR32060">
    <property type="entry name" value="TAIL-SPECIFIC PROTEASE"/>
    <property type="match status" value="1"/>
</dbReference>
<evidence type="ECO:0000313" key="3">
    <source>
        <dbReference type="EMBL" id="KXH85107.1"/>
    </source>
</evidence>
<organism evidence="3 4">
    <name type="scientific">Chryseobacterium kwangjuense</name>
    <dbReference type="NCBI Taxonomy" id="267125"/>
    <lineage>
        <taxon>Bacteria</taxon>
        <taxon>Pseudomonadati</taxon>
        <taxon>Bacteroidota</taxon>
        <taxon>Flavobacteriia</taxon>
        <taxon>Flavobacteriales</taxon>
        <taxon>Weeksellaceae</taxon>
        <taxon>Chryseobacterium group</taxon>
        <taxon>Chryseobacterium</taxon>
    </lineage>
</organism>
<dbReference type="SUPFAM" id="SSF52096">
    <property type="entry name" value="ClpP/crotonase"/>
    <property type="match status" value="1"/>
</dbReference>
<dbReference type="InterPro" id="IPR029045">
    <property type="entry name" value="ClpP/crotonase-like_dom_sf"/>
</dbReference>
<feature type="chain" id="PRO_5007468005" evidence="1">
    <location>
        <begin position="18"/>
        <end position="461"/>
    </location>
</feature>
<dbReference type="GO" id="GO:0004175">
    <property type="term" value="F:endopeptidase activity"/>
    <property type="evidence" value="ECO:0007669"/>
    <property type="project" value="TreeGrafter"/>
</dbReference>
<evidence type="ECO:0000259" key="2">
    <source>
        <dbReference type="Pfam" id="PF03572"/>
    </source>
</evidence>
<dbReference type="Pfam" id="PF03572">
    <property type="entry name" value="Peptidase_S41"/>
    <property type="match status" value="1"/>
</dbReference>
<accession>A0A135WJL0</accession>
<dbReference type="PROSITE" id="PS51257">
    <property type="entry name" value="PROKAR_LIPOPROTEIN"/>
    <property type="match status" value="1"/>
</dbReference>
<comment type="caution">
    <text evidence="3">The sequence shown here is derived from an EMBL/GenBank/DDBJ whole genome shotgun (WGS) entry which is preliminary data.</text>
</comment>
<dbReference type="EMBL" id="LPUR01000001">
    <property type="protein sequence ID" value="KXH85107.1"/>
    <property type="molecule type" value="Genomic_DNA"/>
</dbReference>
<proteinExistence type="predicted"/>